<gene>
    <name evidence="1" type="ORF">GOODEAATRI_033284</name>
</gene>
<dbReference type="Proteomes" id="UP001476798">
    <property type="component" value="Unassembled WGS sequence"/>
</dbReference>
<organism evidence="1 2">
    <name type="scientific">Goodea atripinnis</name>
    <dbReference type="NCBI Taxonomy" id="208336"/>
    <lineage>
        <taxon>Eukaryota</taxon>
        <taxon>Metazoa</taxon>
        <taxon>Chordata</taxon>
        <taxon>Craniata</taxon>
        <taxon>Vertebrata</taxon>
        <taxon>Euteleostomi</taxon>
        <taxon>Actinopterygii</taxon>
        <taxon>Neopterygii</taxon>
        <taxon>Teleostei</taxon>
        <taxon>Neoteleostei</taxon>
        <taxon>Acanthomorphata</taxon>
        <taxon>Ovalentaria</taxon>
        <taxon>Atherinomorphae</taxon>
        <taxon>Cyprinodontiformes</taxon>
        <taxon>Goodeidae</taxon>
        <taxon>Goodea</taxon>
    </lineage>
</organism>
<accession>A0ABV0NQ93</accession>
<dbReference type="EMBL" id="JAHRIO010046758">
    <property type="protein sequence ID" value="MEQ2173560.1"/>
    <property type="molecule type" value="Genomic_DNA"/>
</dbReference>
<keyword evidence="2" id="KW-1185">Reference proteome</keyword>
<name>A0ABV0NQ93_9TELE</name>
<proteinExistence type="predicted"/>
<comment type="caution">
    <text evidence="1">The sequence shown here is derived from an EMBL/GenBank/DDBJ whole genome shotgun (WGS) entry which is preliminary data.</text>
</comment>
<evidence type="ECO:0000313" key="1">
    <source>
        <dbReference type="EMBL" id="MEQ2173560.1"/>
    </source>
</evidence>
<reference evidence="1 2" key="1">
    <citation type="submission" date="2021-06" db="EMBL/GenBank/DDBJ databases">
        <authorList>
            <person name="Palmer J.M."/>
        </authorList>
    </citation>
    <scope>NUCLEOTIDE SEQUENCE [LARGE SCALE GENOMIC DNA]</scope>
    <source>
        <strain evidence="1 2">GA_2019</strain>
        <tissue evidence="1">Muscle</tissue>
    </source>
</reference>
<evidence type="ECO:0000313" key="2">
    <source>
        <dbReference type="Proteomes" id="UP001476798"/>
    </source>
</evidence>
<sequence>MINNMGVDPHPVREHVAKFRPGTIRSPGSSRCERTRLTTNIHTWSVLNVQTIVTQVAQLIIRSISDTVSVTELLHSDINMTDGVYRSKITQKTSAINQAQSAKQKSS</sequence>
<protein>
    <submittedName>
        <fullName evidence="1">Uncharacterized protein</fullName>
    </submittedName>
</protein>